<organism evidence="3">
    <name type="scientific">marine sediment metagenome</name>
    <dbReference type="NCBI Taxonomy" id="412755"/>
    <lineage>
        <taxon>unclassified sequences</taxon>
        <taxon>metagenomes</taxon>
        <taxon>ecological metagenomes</taxon>
    </lineage>
</organism>
<dbReference type="PROSITE" id="PS51898">
    <property type="entry name" value="TYR_RECOMBINASE"/>
    <property type="match status" value="1"/>
</dbReference>
<evidence type="ECO:0000256" key="1">
    <source>
        <dbReference type="ARBA" id="ARBA00023172"/>
    </source>
</evidence>
<reference evidence="3" key="1">
    <citation type="journal article" date="2014" name="Front. Microbiol.">
        <title>High frequency of phylogenetically diverse reductive dehalogenase-homologous genes in deep subseafloor sedimentary metagenomes.</title>
        <authorList>
            <person name="Kawai M."/>
            <person name="Futagami T."/>
            <person name="Toyoda A."/>
            <person name="Takaki Y."/>
            <person name="Nishi S."/>
            <person name="Hori S."/>
            <person name="Arai W."/>
            <person name="Tsubouchi T."/>
            <person name="Morono Y."/>
            <person name="Uchiyama I."/>
            <person name="Ito T."/>
            <person name="Fujiyama A."/>
            <person name="Inagaki F."/>
            <person name="Takami H."/>
        </authorList>
    </citation>
    <scope>NUCLEOTIDE SEQUENCE</scope>
    <source>
        <strain evidence="3">Expedition CK06-06</strain>
    </source>
</reference>
<dbReference type="InterPro" id="IPR002104">
    <property type="entry name" value="Integrase_catalytic"/>
</dbReference>
<evidence type="ECO:0000259" key="2">
    <source>
        <dbReference type="PROSITE" id="PS51898"/>
    </source>
</evidence>
<dbReference type="Gene3D" id="1.10.443.10">
    <property type="entry name" value="Intergrase catalytic core"/>
    <property type="match status" value="1"/>
</dbReference>
<dbReference type="CDD" id="cd00798">
    <property type="entry name" value="INT_XerDC_C"/>
    <property type="match status" value="1"/>
</dbReference>
<feature type="non-terminal residue" evidence="3">
    <location>
        <position position="1"/>
    </location>
</feature>
<dbReference type="InterPro" id="IPR013762">
    <property type="entry name" value="Integrase-like_cat_sf"/>
</dbReference>
<evidence type="ECO:0000313" key="3">
    <source>
        <dbReference type="EMBL" id="GAG80333.1"/>
    </source>
</evidence>
<accession>X1B859</accession>
<feature type="domain" description="Tyr recombinase" evidence="2">
    <location>
        <begin position="1"/>
        <end position="151"/>
    </location>
</feature>
<gene>
    <name evidence="3" type="ORF">S01H4_35648</name>
</gene>
<sequence length="157" mass="18291">LMYATGMRVSEIAGLKLNDLNLDMRFVKCTGKGQKERIIPLGTYAVQALTKYIDKTRPGLLKQKEELHLFLSRLGRKISRQTFWKAVKAYAKKSRIKKEITPHTLRHSFATHLLERGADLRTLQEMLGHSDISTTQIYTHIDKERLKQIHRKFHPRP</sequence>
<dbReference type="EMBL" id="BART01018976">
    <property type="protein sequence ID" value="GAG80333.1"/>
    <property type="molecule type" value="Genomic_DNA"/>
</dbReference>
<dbReference type="AlphaFoldDB" id="X1B859"/>
<dbReference type="InterPro" id="IPR011010">
    <property type="entry name" value="DNA_brk_join_enz"/>
</dbReference>
<keyword evidence="1" id="KW-0233">DNA recombination</keyword>
<name>X1B859_9ZZZZ</name>
<dbReference type="GO" id="GO:0015074">
    <property type="term" value="P:DNA integration"/>
    <property type="evidence" value="ECO:0007669"/>
    <property type="project" value="InterPro"/>
</dbReference>
<dbReference type="SUPFAM" id="SSF56349">
    <property type="entry name" value="DNA breaking-rejoining enzymes"/>
    <property type="match status" value="1"/>
</dbReference>
<dbReference type="Pfam" id="PF00589">
    <property type="entry name" value="Phage_integrase"/>
    <property type="match status" value="1"/>
</dbReference>
<proteinExistence type="predicted"/>
<comment type="caution">
    <text evidence="3">The sequence shown here is derived from an EMBL/GenBank/DDBJ whole genome shotgun (WGS) entry which is preliminary data.</text>
</comment>
<dbReference type="PANTHER" id="PTHR30349">
    <property type="entry name" value="PHAGE INTEGRASE-RELATED"/>
    <property type="match status" value="1"/>
</dbReference>
<dbReference type="PANTHER" id="PTHR30349:SF81">
    <property type="entry name" value="TYROSINE RECOMBINASE XERC"/>
    <property type="match status" value="1"/>
</dbReference>
<dbReference type="GO" id="GO:0003677">
    <property type="term" value="F:DNA binding"/>
    <property type="evidence" value="ECO:0007669"/>
    <property type="project" value="InterPro"/>
</dbReference>
<dbReference type="InterPro" id="IPR050090">
    <property type="entry name" value="Tyrosine_recombinase_XerCD"/>
</dbReference>
<protein>
    <recommendedName>
        <fullName evidence="2">Tyr recombinase domain-containing protein</fullName>
    </recommendedName>
</protein>
<dbReference type="GO" id="GO:0006310">
    <property type="term" value="P:DNA recombination"/>
    <property type="evidence" value="ECO:0007669"/>
    <property type="project" value="UniProtKB-KW"/>
</dbReference>